<evidence type="ECO:0000313" key="6">
    <source>
        <dbReference type="EMBL" id="GAA0359516.1"/>
    </source>
</evidence>
<gene>
    <name evidence="6" type="ORF">GCM10008932_10170</name>
</gene>
<keyword evidence="4 6" id="KW-0067">ATP-binding</keyword>
<dbReference type="Gene3D" id="3.40.50.300">
    <property type="entry name" value="P-loop containing nucleotide triphosphate hydrolases"/>
    <property type="match status" value="1"/>
</dbReference>
<dbReference type="GO" id="GO:0005524">
    <property type="term" value="F:ATP binding"/>
    <property type="evidence" value="ECO:0007669"/>
    <property type="project" value="UniProtKB-KW"/>
</dbReference>
<evidence type="ECO:0000256" key="3">
    <source>
        <dbReference type="ARBA" id="ARBA00022741"/>
    </source>
</evidence>
<name>A0ABN0XAQ4_9LACT</name>
<dbReference type="EMBL" id="BAAACW010000061">
    <property type="protein sequence ID" value="GAA0359516.1"/>
    <property type="molecule type" value="Genomic_DNA"/>
</dbReference>
<dbReference type="RefSeq" id="WP_343754533.1">
    <property type="nucleotide sequence ID" value="NZ_BAAACW010000061.1"/>
</dbReference>
<dbReference type="InterPro" id="IPR027417">
    <property type="entry name" value="P-loop_NTPase"/>
</dbReference>
<comment type="similarity">
    <text evidence="1">Belongs to the ABC transporter superfamily.</text>
</comment>
<dbReference type="InterPro" id="IPR003439">
    <property type="entry name" value="ABC_transporter-like_ATP-bd"/>
</dbReference>
<comment type="caution">
    <text evidence="6">The sequence shown here is derived from an EMBL/GenBank/DDBJ whole genome shotgun (WGS) entry which is preliminary data.</text>
</comment>
<protein>
    <submittedName>
        <fullName evidence="6">Metal ABC transporter ATP-binding protein</fullName>
    </submittedName>
</protein>
<dbReference type="Proteomes" id="UP001501166">
    <property type="component" value="Unassembled WGS sequence"/>
</dbReference>
<proteinExistence type="inferred from homology"/>
<dbReference type="InterPro" id="IPR050153">
    <property type="entry name" value="Metal_Ion_Import_ABC"/>
</dbReference>
<keyword evidence="2" id="KW-0813">Transport</keyword>
<feature type="domain" description="ABC transporter" evidence="5">
    <location>
        <begin position="7"/>
        <end position="244"/>
    </location>
</feature>
<evidence type="ECO:0000313" key="7">
    <source>
        <dbReference type="Proteomes" id="UP001501166"/>
    </source>
</evidence>
<evidence type="ECO:0000256" key="1">
    <source>
        <dbReference type="ARBA" id="ARBA00005417"/>
    </source>
</evidence>
<dbReference type="InterPro" id="IPR017871">
    <property type="entry name" value="ABC_transporter-like_CS"/>
</dbReference>
<dbReference type="PANTHER" id="PTHR42734">
    <property type="entry name" value="METAL TRANSPORT SYSTEM ATP-BINDING PROTEIN TM_0124-RELATED"/>
    <property type="match status" value="1"/>
</dbReference>
<dbReference type="SUPFAM" id="SSF52540">
    <property type="entry name" value="P-loop containing nucleoside triphosphate hydrolases"/>
    <property type="match status" value="1"/>
</dbReference>
<reference evidence="6 7" key="1">
    <citation type="journal article" date="2019" name="Int. J. Syst. Evol. Microbiol.">
        <title>The Global Catalogue of Microorganisms (GCM) 10K type strain sequencing project: providing services to taxonomists for standard genome sequencing and annotation.</title>
        <authorList>
            <consortium name="The Broad Institute Genomics Platform"/>
            <consortium name="The Broad Institute Genome Sequencing Center for Infectious Disease"/>
            <person name="Wu L."/>
            <person name="Ma J."/>
        </authorList>
    </citation>
    <scope>NUCLEOTIDE SEQUENCE [LARGE SCALE GENOMIC DNA]</scope>
    <source>
        <strain evidence="6 7">JCM 12662</strain>
    </source>
</reference>
<keyword evidence="7" id="KW-1185">Reference proteome</keyword>
<evidence type="ECO:0000259" key="5">
    <source>
        <dbReference type="PROSITE" id="PS50893"/>
    </source>
</evidence>
<dbReference type="PANTHER" id="PTHR42734:SF5">
    <property type="entry name" value="IRON TRANSPORT SYSTEM ATP-BINDING PROTEIN HI_0361-RELATED"/>
    <property type="match status" value="1"/>
</dbReference>
<organism evidence="6 7">
    <name type="scientific">Alkalibacterium iburiense</name>
    <dbReference type="NCBI Taxonomy" id="290589"/>
    <lineage>
        <taxon>Bacteria</taxon>
        <taxon>Bacillati</taxon>
        <taxon>Bacillota</taxon>
        <taxon>Bacilli</taxon>
        <taxon>Lactobacillales</taxon>
        <taxon>Carnobacteriaceae</taxon>
        <taxon>Alkalibacterium</taxon>
    </lineage>
</organism>
<dbReference type="PROSITE" id="PS50893">
    <property type="entry name" value="ABC_TRANSPORTER_2"/>
    <property type="match status" value="1"/>
</dbReference>
<dbReference type="SMART" id="SM00382">
    <property type="entry name" value="AAA"/>
    <property type="match status" value="1"/>
</dbReference>
<sequence length="254" mass="28586">MEKSSAITINRLTVAYDARPVLWNITASLPKGQLSAIIGPNGAGKSTLIKSMVDFIKPITGTVSFQTDGKNSQSYQEVKDRLAYVPQNTTVDWDFPTTVMDVVLMGRYGKLGWFKRPKKKDREIAKQMLMKVGLPTFADRQISQLSGGQRQRVFLARALAQEADIYIMDEPLSGVDMKTERIIMKLLRELVNEGKSVVVVHHDLQTVEEYFDYVLLINQEVVGAGPVETTFTEELINETYHQDRNLGEVSRSDV</sequence>
<keyword evidence="3" id="KW-0547">Nucleotide-binding</keyword>
<evidence type="ECO:0000256" key="4">
    <source>
        <dbReference type="ARBA" id="ARBA00022840"/>
    </source>
</evidence>
<accession>A0ABN0XAQ4</accession>
<dbReference type="Pfam" id="PF00005">
    <property type="entry name" value="ABC_tran"/>
    <property type="match status" value="1"/>
</dbReference>
<dbReference type="InterPro" id="IPR003593">
    <property type="entry name" value="AAA+_ATPase"/>
</dbReference>
<dbReference type="PROSITE" id="PS00211">
    <property type="entry name" value="ABC_TRANSPORTER_1"/>
    <property type="match status" value="1"/>
</dbReference>
<evidence type="ECO:0000256" key="2">
    <source>
        <dbReference type="ARBA" id="ARBA00022448"/>
    </source>
</evidence>
<dbReference type="CDD" id="cd03235">
    <property type="entry name" value="ABC_Metallic_Cations"/>
    <property type="match status" value="1"/>
</dbReference>